<evidence type="ECO:0000256" key="1">
    <source>
        <dbReference type="ARBA" id="ARBA00022723"/>
    </source>
</evidence>
<reference evidence="4 6" key="1">
    <citation type="journal article" date="2015" name="Genome Announc.">
        <title>Draft Genome Sequence of Vibrio owensii Strain SH-14, Which Causes Shrimp Acute Hepatopancreatic Necrosis Disease.</title>
        <authorList>
            <person name="Liu L."/>
            <person name="Xiao J."/>
            <person name="Xia X."/>
            <person name="Pan Y."/>
            <person name="Yan S."/>
            <person name="Wang Y."/>
        </authorList>
    </citation>
    <scope>NUCLEOTIDE SEQUENCE [LARGE SCALE GENOMIC DNA]</scope>
    <source>
        <strain evidence="4 6">SH14</strain>
    </source>
</reference>
<dbReference type="EMBL" id="CP033137">
    <property type="protein sequence ID" value="AYO15891.1"/>
    <property type="molecule type" value="Genomic_DNA"/>
</dbReference>
<dbReference type="Gene3D" id="3.20.20.60">
    <property type="entry name" value="Phosphoenolpyruvate-binding domains"/>
    <property type="match status" value="2"/>
</dbReference>
<evidence type="ECO:0000259" key="2">
    <source>
        <dbReference type="Pfam" id="PF03328"/>
    </source>
</evidence>
<evidence type="ECO:0000313" key="4">
    <source>
        <dbReference type="EMBL" id="QGH48514.1"/>
    </source>
</evidence>
<reference evidence="4" key="3">
    <citation type="submission" date="2019-11" db="EMBL/GenBank/DDBJ databases">
        <title>Complete genome sequence of Vibrio owensii SH-14 isolated from shrimp with acute hepatopancreatic necrosis diease.</title>
        <authorList>
            <person name="Liang X."/>
            <person name="Wang Y."/>
        </authorList>
    </citation>
    <scope>NUCLEOTIDE SEQUENCE</scope>
    <source>
        <strain evidence="4">SH14</strain>
    </source>
</reference>
<name>A0AAP9GE79_9VIBR</name>
<keyword evidence="1" id="KW-0479">Metal-binding</keyword>
<dbReference type="GO" id="GO:0046872">
    <property type="term" value="F:metal ion binding"/>
    <property type="evidence" value="ECO:0007669"/>
    <property type="project" value="UniProtKB-KW"/>
</dbReference>
<dbReference type="RefSeq" id="WP_054823100.1">
    <property type="nucleotide sequence ID" value="NZ_CP033137.1"/>
</dbReference>
<dbReference type="InterPro" id="IPR005000">
    <property type="entry name" value="Aldolase/citrate-lyase_domain"/>
</dbReference>
<dbReference type="SUPFAM" id="SSF51621">
    <property type="entry name" value="Phosphoenolpyruvate/pyruvate domain"/>
    <property type="match status" value="1"/>
</dbReference>
<accession>A0AAP9GE79</accession>
<organism evidence="4 6">
    <name type="scientific">Vibrio owensii</name>
    <dbReference type="NCBI Taxonomy" id="696485"/>
    <lineage>
        <taxon>Bacteria</taxon>
        <taxon>Pseudomonadati</taxon>
        <taxon>Pseudomonadota</taxon>
        <taxon>Gammaproteobacteria</taxon>
        <taxon>Vibrionales</taxon>
        <taxon>Vibrionaceae</taxon>
        <taxon>Vibrio</taxon>
    </lineage>
</organism>
<dbReference type="Proteomes" id="UP000390336">
    <property type="component" value="Chromosome 1"/>
</dbReference>
<sequence length="271" mass="30374">MKLMYITNNPEIASYANSCGISRIFVDLEILGKYERQGHLDTVISNHSEEDINKVKTASGSSEVLVRINPFNNNTSKEVDRAIAEGADIIMLPMFHSKEEVNSVGKMINGRVKFIPLIETKSAAESLETYVDSPYVSEFYIGLNDLHRELGFRFMFEIISTGYLDQLVAAIKTSGKPFGFGGVARVGEGTLPASLILGEHVRLGSSAVILSRAFHQRSKNLEELNSKLDLELEVSRLYSEIERLKNRTYEQIQHDKNELKRIVDGIVEGEM</sequence>
<evidence type="ECO:0000313" key="6">
    <source>
        <dbReference type="Proteomes" id="UP000390336"/>
    </source>
</evidence>
<keyword evidence="5" id="KW-1185">Reference proteome</keyword>
<protein>
    <submittedName>
        <fullName evidence="4">Aldolase</fullName>
    </submittedName>
</protein>
<dbReference type="InterPro" id="IPR040442">
    <property type="entry name" value="Pyrv_kinase-like_dom_sf"/>
</dbReference>
<dbReference type="AlphaFoldDB" id="A0AAP9GE79"/>
<evidence type="ECO:0000313" key="3">
    <source>
        <dbReference type="EMBL" id="AYO15891.1"/>
    </source>
</evidence>
<feature type="domain" description="HpcH/HpaI aldolase/citrate lyase" evidence="2">
    <location>
        <begin position="59"/>
        <end position="152"/>
    </location>
</feature>
<dbReference type="Proteomes" id="UP000272136">
    <property type="component" value="Chromosome 1"/>
</dbReference>
<evidence type="ECO:0000313" key="5">
    <source>
        <dbReference type="Proteomes" id="UP000272136"/>
    </source>
</evidence>
<proteinExistence type="predicted"/>
<dbReference type="EMBL" id="CP045859">
    <property type="protein sequence ID" value="QGH48514.1"/>
    <property type="molecule type" value="Genomic_DNA"/>
</dbReference>
<gene>
    <name evidence="4" type="ORF">APZ19_16015</name>
    <name evidence="3" type="ORF">D0812_16335</name>
</gene>
<dbReference type="InterPro" id="IPR015813">
    <property type="entry name" value="Pyrv/PenolPyrv_kinase-like_dom"/>
</dbReference>
<dbReference type="Pfam" id="PF03328">
    <property type="entry name" value="HpcH_HpaI"/>
    <property type="match status" value="1"/>
</dbReference>
<reference evidence="3 5" key="2">
    <citation type="submission" date="2018-10" db="EMBL/GenBank/DDBJ databases">
        <title>Whole Genome of Vibrio owensii strain 170502, isolated from Acute Hepatopancreatic Necrosis Disease (AHPND) shrimp.</title>
        <authorList>
            <person name="Yan M."/>
            <person name="Wang X."/>
            <person name="Wang Y."/>
        </authorList>
    </citation>
    <scope>NUCLEOTIDE SEQUENCE [LARGE SCALE GENOMIC DNA]</scope>
    <source>
        <strain evidence="3 5">1700302</strain>
    </source>
</reference>
<dbReference type="GO" id="GO:0003824">
    <property type="term" value="F:catalytic activity"/>
    <property type="evidence" value="ECO:0007669"/>
    <property type="project" value="InterPro"/>
</dbReference>